<feature type="compositionally biased region" description="Acidic residues" evidence="1">
    <location>
        <begin position="37"/>
        <end position="70"/>
    </location>
</feature>
<evidence type="ECO:0000313" key="3">
    <source>
        <dbReference type="Proteomes" id="UP000033058"/>
    </source>
</evidence>
<feature type="region of interest" description="Disordered" evidence="1">
    <location>
        <begin position="30"/>
        <end position="70"/>
    </location>
</feature>
<dbReference type="RefSeq" id="WP_048041514.1">
    <property type="nucleotide sequence ID" value="NZ_CP009509.1"/>
</dbReference>
<dbReference type="AlphaFoldDB" id="A0A0E3PWT8"/>
<dbReference type="EMBL" id="CP009509">
    <property type="protein sequence ID" value="AKB40023.1"/>
    <property type="molecule type" value="Genomic_DNA"/>
</dbReference>
<protein>
    <submittedName>
        <fullName evidence="2">Uncharacterized protein</fullName>
    </submittedName>
</protein>
<evidence type="ECO:0000256" key="1">
    <source>
        <dbReference type="SAM" id="MobiDB-lite"/>
    </source>
</evidence>
<dbReference type="HOGENOM" id="CLU_817878_0_0_2"/>
<dbReference type="GeneID" id="24850693"/>
<sequence>MSLIKTVLKGILGMFVLLIVLGAVFGGSSDDTKDVSTEDDTEDVSVNDESSDTEDVSTEDVSADDEAVSDEPEVVSTSFSDFTPYLDPDSTQLQRESFFDENFKDKYVTWSGTVSTVTESSGSYAVQVVHKSSTLISDVRVEFRADQKDKLIQLKEGDPITYTAKMTRYGDILGMSAEDGVVVSTDGKEINSDVSKTASNSDETDKEIVSTPEDITTEDTSSSGEPDKEIVSTSFSDFTPYLDPDSTQLQKESFFDENFKDKYVTWSGTVSTVTESSGSYAVQVVHKSSTLISDVRVEFRADQKDKLIQLKEGDPITYTAKMTRYGEILGMSAEDGVIE</sequence>
<dbReference type="Proteomes" id="UP000033058">
    <property type="component" value="Chromosome"/>
</dbReference>
<evidence type="ECO:0000313" key="2">
    <source>
        <dbReference type="EMBL" id="AKB40023.1"/>
    </source>
</evidence>
<accession>A0A0E3PWT8</accession>
<gene>
    <name evidence="2" type="ORF">MSMAW_1032</name>
</gene>
<feature type="region of interest" description="Disordered" evidence="1">
    <location>
        <begin position="192"/>
        <end position="230"/>
    </location>
</feature>
<feature type="compositionally biased region" description="Polar residues" evidence="1">
    <location>
        <begin position="192"/>
        <end position="201"/>
    </location>
</feature>
<dbReference type="PATRIC" id="fig|1434117.4.peg.1294"/>
<organism evidence="2 3">
    <name type="scientific">Methanosarcina mazei WWM610</name>
    <dbReference type="NCBI Taxonomy" id="1434117"/>
    <lineage>
        <taxon>Archaea</taxon>
        <taxon>Methanobacteriati</taxon>
        <taxon>Methanobacteriota</taxon>
        <taxon>Stenosarchaea group</taxon>
        <taxon>Methanomicrobia</taxon>
        <taxon>Methanosarcinales</taxon>
        <taxon>Methanosarcinaceae</taxon>
        <taxon>Methanosarcina</taxon>
    </lineage>
</organism>
<name>A0A0E3PWT8_METMZ</name>
<reference evidence="2 3" key="1">
    <citation type="submission" date="2014-07" db="EMBL/GenBank/DDBJ databases">
        <title>Methanogenic archaea and the global carbon cycle.</title>
        <authorList>
            <person name="Henriksen J.R."/>
            <person name="Luke J."/>
            <person name="Reinhart S."/>
            <person name="Benedict M.N."/>
            <person name="Youngblut N.D."/>
            <person name="Metcalf M.E."/>
            <person name="Whitaker R.J."/>
            <person name="Metcalf W.W."/>
        </authorList>
    </citation>
    <scope>NUCLEOTIDE SEQUENCE [LARGE SCALE GENOMIC DNA]</scope>
    <source>
        <strain evidence="2 3">WWM610</strain>
    </source>
</reference>
<proteinExistence type="predicted"/>